<dbReference type="Pfam" id="PF03160">
    <property type="entry name" value="Calx-beta"/>
    <property type="match status" value="1"/>
</dbReference>
<dbReference type="Pfam" id="PF02011">
    <property type="entry name" value="Glyco_hydro_48"/>
    <property type="match status" value="2"/>
</dbReference>
<dbReference type="InterPro" id="IPR008928">
    <property type="entry name" value="6-hairpin_glycosidase_sf"/>
</dbReference>
<dbReference type="GO" id="GO:0016020">
    <property type="term" value="C:membrane"/>
    <property type="evidence" value="ECO:0007669"/>
    <property type="project" value="InterPro"/>
</dbReference>
<keyword evidence="1" id="KW-0732">Signal</keyword>
<evidence type="ECO:0000256" key="4">
    <source>
        <dbReference type="ARBA" id="ARBA00022837"/>
    </source>
</evidence>
<keyword evidence="3 11" id="KW-0378">Hydrolase</keyword>
<proteinExistence type="predicted"/>
<dbReference type="InterPro" id="IPR000556">
    <property type="entry name" value="Glyco_hydro_48F"/>
</dbReference>
<evidence type="ECO:0000259" key="10">
    <source>
        <dbReference type="Pfam" id="PF03160"/>
    </source>
</evidence>
<dbReference type="Gene3D" id="4.10.870.10">
    <property type="entry name" value="Endo-1,4-beta-glucanase f. Domain 3"/>
    <property type="match status" value="1"/>
</dbReference>
<evidence type="ECO:0000256" key="1">
    <source>
        <dbReference type="ARBA" id="ARBA00022729"/>
    </source>
</evidence>
<evidence type="ECO:0000256" key="6">
    <source>
        <dbReference type="ARBA" id="ARBA00023065"/>
    </source>
</evidence>
<keyword evidence="5" id="KW-0136">Cellulose degradation</keyword>
<evidence type="ECO:0000313" key="11">
    <source>
        <dbReference type="EMBL" id="AEJ81613.1"/>
    </source>
</evidence>
<dbReference type="PRINTS" id="PR00844">
    <property type="entry name" value="GLHYDRLASE48"/>
</dbReference>
<keyword evidence="8" id="KW-0326">Glycosidase</keyword>
<dbReference type="RefSeq" id="YP_007005830.1">
    <property type="nucleotide sequence ID" value="NC_019514.1"/>
</dbReference>
<dbReference type="PANTHER" id="PTHR11878">
    <property type="entry name" value="SODIUM/CALCIUM EXCHANGER"/>
    <property type="match status" value="1"/>
</dbReference>
<dbReference type="Gene3D" id="1.50.10.10">
    <property type="match status" value="1"/>
</dbReference>
<dbReference type="InterPro" id="IPR012341">
    <property type="entry name" value="6hp_glycosidase-like_sf"/>
</dbReference>
<keyword evidence="9" id="KW-0624">Polysaccharide degradation</keyword>
<name>G0YQI6_9CAUD</name>
<dbReference type="PANTHER" id="PTHR11878:SF65">
    <property type="entry name" value="NA_CA-EXCHANGE PROTEIN, ISOFORM G"/>
    <property type="match status" value="1"/>
</dbReference>
<evidence type="ECO:0000256" key="2">
    <source>
        <dbReference type="ARBA" id="ARBA00022737"/>
    </source>
</evidence>
<organism evidence="11 12">
    <name type="scientific">Erwinia phage vB_EamP-S6</name>
    <dbReference type="NCBI Taxonomy" id="1051675"/>
    <lineage>
        <taxon>Viruses</taxon>
        <taxon>Duplodnaviria</taxon>
        <taxon>Heunggongvirae</taxon>
        <taxon>Uroviricota</taxon>
        <taxon>Caudoviricetes</taxon>
        <taxon>Schitoviridae</taxon>
        <taxon>Waedenswilvirus</taxon>
        <taxon>Waedenswilvirus S6</taxon>
    </lineage>
</organism>
<evidence type="ECO:0000256" key="9">
    <source>
        <dbReference type="ARBA" id="ARBA00023326"/>
    </source>
</evidence>
<dbReference type="InterPro" id="IPR038081">
    <property type="entry name" value="CalX-like_sf"/>
</dbReference>
<dbReference type="Gene3D" id="2.60.40.2030">
    <property type="match status" value="1"/>
</dbReference>
<dbReference type="Proteomes" id="UP000008893">
    <property type="component" value="Segment"/>
</dbReference>
<feature type="domain" description="Calx-beta" evidence="10">
    <location>
        <begin position="8"/>
        <end position="81"/>
    </location>
</feature>
<dbReference type="GeneID" id="14013782"/>
<keyword evidence="7" id="KW-0119">Carbohydrate metabolism</keyword>
<dbReference type="Gene3D" id="2.170.160.10">
    <property type="entry name" value="Endo-1,4-beta-glucanase f. Domain 2"/>
    <property type="match status" value="1"/>
</dbReference>
<dbReference type="GO" id="GO:0008810">
    <property type="term" value="F:cellulase activity"/>
    <property type="evidence" value="ECO:0007669"/>
    <property type="project" value="InterPro"/>
</dbReference>
<evidence type="ECO:0000256" key="3">
    <source>
        <dbReference type="ARBA" id="ARBA00022801"/>
    </source>
</evidence>
<dbReference type="GO" id="GO:0007154">
    <property type="term" value="P:cell communication"/>
    <property type="evidence" value="ECO:0007669"/>
    <property type="project" value="InterPro"/>
</dbReference>
<protein>
    <submittedName>
        <fullName evidence="11">Glycoside hydrolase</fullName>
    </submittedName>
</protein>
<reference evidence="11 12" key="1">
    <citation type="journal article" date="2011" name="Appl. Environ. Microbiol.">
        <title>Novel Virulent and Broad-Host-Range Erwinia amylovora Bacteriophages Reveal a High Degree of Mosaicism and a Relationship to Enterobacteriaceae Phages.</title>
        <authorList>
            <person name="Born Y."/>
            <person name="Fieseler L."/>
            <person name="Marazzi J."/>
            <person name="Lurz R."/>
            <person name="Duffy B."/>
            <person name="Loessner M.J."/>
        </authorList>
    </citation>
    <scope>NUCLEOTIDE SEQUENCE [LARGE SCALE GENOMIC DNA]</scope>
</reference>
<keyword evidence="2" id="KW-0677">Repeat</keyword>
<accession>G0YQI6</accession>
<evidence type="ECO:0000256" key="8">
    <source>
        <dbReference type="ARBA" id="ARBA00023295"/>
    </source>
</evidence>
<keyword evidence="12" id="KW-1185">Reference proteome</keyword>
<dbReference type="InterPro" id="IPR003644">
    <property type="entry name" value="Calx_beta"/>
</dbReference>
<dbReference type="InterPro" id="IPR023309">
    <property type="entry name" value="Endo-1-4-beta-glucanase_dom2"/>
</dbReference>
<evidence type="ECO:0000256" key="7">
    <source>
        <dbReference type="ARBA" id="ARBA00023277"/>
    </source>
</evidence>
<dbReference type="SUPFAM" id="SSF141072">
    <property type="entry name" value="CalX-like"/>
    <property type="match status" value="1"/>
</dbReference>
<evidence type="ECO:0000256" key="5">
    <source>
        <dbReference type="ARBA" id="ARBA00023001"/>
    </source>
</evidence>
<dbReference type="EMBL" id="HQ728266">
    <property type="protein sequence ID" value="AEJ81613.1"/>
    <property type="molecule type" value="Genomic_DNA"/>
</dbReference>
<evidence type="ECO:0000313" key="12">
    <source>
        <dbReference type="Proteomes" id="UP000008893"/>
    </source>
</evidence>
<dbReference type="OrthoDB" id="39801at10239"/>
<dbReference type="InterPro" id="IPR051171">
    <property type="entry name" value="CaCA"/>
</dbReference>
<dbReference type="GO" id="GO:0030001">
    <property type="term" value="P:metal ion transport"/>
    <property type="evidence" value="ECO:0007669"/>
    <property type="project" value="TreeGrafter"/>
</dbReference>
<dbReference type="SUPFAM" id="SSF48208">
    <property type="entry name" value="Six-hairpin glycosidases"/>
    <property type="match status" value="1"/>
</dbReference>
<dbReference type="InterPro" id="IPR027390">
    <property type="entry name" value="Endoglucanase_F_dom3"/>
</dbReference>
<keyword evidence="4" id="KW-0106">Calcium</keyword>
<dbReference type="KEGG" id="vg:14013782"/>
<dbReference type="SMR" id="G0YQI6"/>
<dbReference type="GO" id="GO:0030245">
    <property type="term" value="P:cellulose catabolic process"/>
    <property type="evidence" value="ECO:0007669"/>
    <property type="project" value="UniProtKB-KW"/>
</dbReference>
<sequence>MARLAAFEVTLSRAYGETVTVGYETVDGTAKAANGDYTSVTGTLTFAPGELTKEVTVTLRDDDTARETANFYLKLKTPTNATILQERGQVTIPGDPNSYLSRFNYIYDSVHKPENKYFGPQTGATELNVIPLHIAAIDSLIINEAPDYGGESVSETASFWVGLEAWKGYVSGNWDGYNNSWDVIEKYYVPSATNQPVGIYDPKSPADYTAEGDLPSDYPRLGEPTAAKGFDPLYGELMATYGNPRMYLMHWIIDVEGGYGFKNGDGSKKNVYINTYERGKQESSFETVTHPCWNDWQNGGSIYGYDPLFSQGKQWYPDAPFDWGKKWGYTNAPDAEVRAIQWAFWAKKFATEQGKNEVISDSTDRAMKMGDYLRYNLFDKYFRQIGNNLVGATQSNPYASCHYLINWYGAWGGEVPATGESASWGYRIGCSESHQGYQGLSTAYALATGGGGMKPLSTSAGDIWKSSLYRQIEMIRWLQSPEGAIAGGVTNSWNARYETPSDGREKAKFYGMVYTYSPVWHDPPSNKWAGFQSWGQGRTADLFLEVANKNTALAVEIRPNLEIILDRLVVWFLKNITITSGSFSVPSDLSWTSTTPVDGQTTTRPNSEGVYEYIPSSNWDGTGSYANFWNASSVPNPNLHCTVATYSPDLGVAASTAYLLTTYAQAKRLMGKFDDVIPNSSFTARNAYKVAKQLLDRIWTNYKDDHGIGISEARADYTRYADSVYVPTEFTGTMPNGDPINQSSTFISLRSFLKEDSRWSEVQAYINNPTTVAAPRFTYHRFWAQAEYAISCAAMYRYFDDINAANQNV</sequence>
<keyword evidence="6" id="KW-0406">Ion transport</keyword>
<keyword evidence="6" id="KW-0813">Transport</keyword>